<dbReference type="SUPFAM" id="SSF52402">
    <property type="entry name" value="Adenine nucleotide alpha hydrolases-like"/>
    <property type="match status" value="1"/>
</dbReference>
<organism evidence="2 3">
    <name type="scientific">Rhodococcus erythropolis</name>
    <name type="common">Arthrobacter picolinophilus</name>
    <dbReference type="NCBI Taxonomy" id="1833"/>
    <lineage>
        <taxon>Bacteria</taxon>
        <taxon>Bacillati</taxon>
        <taxon>Actinomycetota</taxon>
        <taxon>Actinomycetes</taxon>
        <taxon>Mycobacteriales</taxon>
        <taxon>Nocardiaceae</taxon>
        <taxon>Rhodococcus</taxon>
        <taxon>Rhodococcus erythropolis group</taxon>
    </lineage>
</organism>
<name>A0A6G9CS58_RHOER</name>
<dbReference type="EMBL" id="CP050124">
    <property type="protein sequence ID" value="QIP39682.1"/>
    <property type="molecule type" value="Genomic_DNA"/>
</dbReference>
<dbReference type="Proteomes" id="UP000502345">
    <property type="component" value="Chromosome"/>
</dbReference>
<dbReference type="Pfam" id="PF01507">
    <property type="entry name" value="PAPS_reduct"/>
    <property type="match status" value="1"/>
</dbReference>
<dbReference type="AlphaFoldDB" id="A0A6G9CS58"/>
<feature type="domain" description="Phosphoadenosine phosphosulphate reductase" evidence="1">
    <location>
        <begin position="73"/>
        <end position="221"/>
    </location>
</feature>
<dbReference type="GO" id="GO:0003824">
    <property type="term" value="F:catalytic activity"/>
    <property type="evidence" value="ECO:0007669"/>
    <property type="project" value="InterPro"/>
</dbReference>
<accession>A0A6G9CS58</accession>
<gene>
    <name evidence="2" type="ORF">G9444_2438</name>
</gene>
<evidence type="ECO:0000313" key="2">
    <source>
        <dbReference type="EMBL" id="QIP39682.1"/>
    </source>
</evidence>
<dbReference type="PANTHER" id="PTHR43196:SF2">
    <property type="entry name" value="PHOSPHOADENOSINE PHOSPHOSULFATE REDUCTASE"/>
    <property type="match status" value="1"/>
</dbReference>
<sequence length="318" mass="35478">MSMSEGLFDVKLAYQGDPLNPDLDIPTPASIVATLNKPQREERVMRLVLQADHILNEAIRIHGNGKTIAAKCVLFSGGNDSTVLAHIMRGQATHAIHANTTIGIEQTRQFVRDTCQSMGLPLIEKVAPTSYRDLVLERGFPGPAMHFKMYTRLKERCLEAARRELVTDGRRQRVVFIAGRRRQESERRSEIPLHERKGSTIWASPLAMWTKPDMNTYRLMQREVGNPVPVNEVSDLIHMSGECLCGAFAKPDELEEIRIWFPDVAAQIDQLQRDVRAAGHQSPFDTWGHGEGKPSPSGAMCSSCAGQYELFETVSSAS</sequence>
<evidence type="ECO:0000259" key="1">
    <source>
        <dbReference type="Pfam" id="PF01507"/>
    </source>
</evidence>
<reference evidence="2 3" key="1">
    <citation type="submission" date="2020-03" db="EMBL/GenBank/DDBJ databases">
        <title>Screen low temperature-resistant strains for efficient degradation of petroleum hydrocarbons under the low temperature.</title>
        <authorList>
            <person name="Wang Y."/>
            <person name="Chen J."/>
        </authorList>
    </citation>
    <scope>NUCLEOTIDE SEQUENCE [LARGE SCALE GENOMIC DNA]</scope>
    <source>
        <strain evidence="2 3">KB1</strain>
    </source>
</reference>
<dbReference type="PANTHER" id="PTHR43196">
    <property type="entry name" value="SULFATE ADENYLYLTRANSFERASE SUBUNIT 2"/>
    <property type="match status" value="1"/>
</dbReference>
<protein>
    <recommendedName>
        <fullName evidence="1">Phosphoadenosine phosphosulphate reductase domain-containing protein</fullName>
    </recommendedName>
</protein>
<evidence type="ECO:0000313" key="3">
    <source>
        <dbReference type="Proteomes" id="UP000502345"/>
    </source>
</evidence>
<dbReference type="InterPro" id="IPR014729">
    <property type="entry name" value="Rossmann-like_a/b/a_fold"/>
</dbReference>
<proteinExistence type="predicted"/>
<dbReference type="InterPro" id="IPR050128">
    <property type="entry name" value="Sulfate_adenylyltrnsfr_sub2"/>
</dbReference>
<dbReference type="InterPro" id="IPR002500">
    <property type="entry name" value="PAPS_reduct_dom"/>
</dbReference>
<dbReference type="Gene3D" id="3.40.50.620">
    <property type="entry name" value="HUPs"/>
    <property type="match status" value="1"/>
</dbReference>